<evidence type="ECO:0000256" key="7">
    <source>
        <dbReference type="RuleBase" id="RU369099"/>
    </source>
</evidence>
<keyword evidence="3 9" id="KW-0732">Signal</keyword>
<feature type="signal peptide" evidence="9">
    <location>
        <begin position="1"/>
        <end position="16"/>
    </location>
</feature>
<evidence type="ECO:0000256" key="5">
    <source>
        <dbReference type="ARBA" id="ARBA00022824"/>
    </source>
</evidence>
<dbReference type="GO" id="GO:0005788">
    <property type="term" value="C:endoplasmic reticulum lumen"/>
    <property type="evidence" value="ECO:0007669"/>
    <property type="project" value="UniProtKB-UniRule"/>
</dbReference>
<evidence type="ECO:0000256" key="2">
    <source>
        <dbReference type="ARBA" id="ARBA00009918"/>
    </source>
</evidence>
<dbReference type="PANTHER" id="PTHR15414:SF0">
    <property type="entry name" value="ENDOPLASMIC RETICULUM LECTIN 1"/>
    <property type="match status" value="1"/>
</dbReference>
<dbReference type="GO" id="GO:0005789">
    <property type="term" value="C:endoplasmic reticulum membrane"/>
    <property type="evidence" value="ECO:0007669"/>
    <property type="project" value="UniProtKB-SubCell"/>
</dbReference>
<evidence type="ECO:0000256" key="9">
    <source>
        <dbReference type="SAM" id="SignalP"/>
    </source>
</evidence>
<keyword evidence="4 7" id="KW-0430">Lectin</keyword>
<keyword evidence="6" id="KW-1015">Disulfide bond</keyword>
<feature type="compositionally biased region" description="Basic and acidic residues" evidence="8">
    <location>
        <begin position="449"/>
        <end position="478"/>
    </location>
</feature>
<evidence type="ECO:0000256" key="3">
    <source>
        <dbReference type="ARBA" id="ARBA00022729"/>
    </source>
</evidence>
<dbReference type="PROSITE" id="PS51914">
    <property type="entry name" value="MRH"/>
    <property type="match status" value="1"/>
</dbReference>
<evidence type="ECO:0000256" key="6">
    <source>
        <dbReference type="ARBA" id="ARBA00023157"/>
    </source>
</evidence>
<dbReference type="GO" id="GO:0030246">
    <property type="term" value="F:carbohydrate binding"/>
    <property type="evidence" value="ECO:0007669"/>
    <property type="project" value="UniProtKB-UniRule"/>
</dbReference>
<evidence type="ECO:0000313" key="12">
    <source>
        <dbReference type="Proteomes" id="UP000799439"/>
    </source>
</evidence>
<keyword evidence="7" id="KW-0472">Membrane</keyword>
<feature type="compositionally biased region" description="Basic and acidic residues" evidence="8">
    <location>
        <begin position="117"/>
        <end position="132"/>
    </location>
</feature>
<comment type="function">
    <text evidence="7">Lectin involved in the quality control of the secretory pathway. As a member of the endoplasmic reticulum-associated degradation lumenal (ERAD-L) surveillance system, targets misfolded endoplasmic reticulum lumenal glycoproteins for degradation.</text>
</comment>
<feature type="compositionally biased region" description="Acidic residues" evidence="8">
    <location>
        <begin position="489"/>
        <end position="516"/>
    </location>
</feature>
<comment type="subcellular location">
    <subcellularLocation>
        <location evidence="1 7">Endoplasmic reticulum membrane</location>
        <topology evidence="1 7">Peripheral membrane protein</topology>
        <orientation evidence="1 7">Lumenal side</orientation>
    </subcellularLocation>
</comment>
<evidence type="ECO:0000256" key="4">
    <source>
        <dbReference type="ARBA" id="ARBA00022734"/>
    </source>
</evidence>
<gene>
    <name evidence="11" type="ORF">K461DRAFT_233718</name>
</gene>
<evidence type="ECO:0000313" key="11">
    <source>
        <dbReference type="EMBL" id="KAF2147784.1"/>
    </source>
</evidence>
<organism evidence="11 12">
    <name type="scientific">Myriangium duriaei CBS 260.36</name>
    <dbReference type="NCBI Taxonomy" id="1168546"/>
    <lineage>
        <taxon>Eukaryota</taxon>
        <taxon>Fungi</taxon>
        <taxon>Dikarya</taxon>
        <taxon>Ascomycota</taxon>
        <taxon>Pezizomycotina</taxon>
        <taxon>Dothideomycetes</taxon>
        <taxon>Dothideomycetidae</taxon>
        <taxon>Myriangiales</taxon>
        <taxon>Myriangiaceae</taxon>
        <taxon>Myriangium</taxon>
    </lineage>
</organism>
<feature type="compositionally biased region" description="Basic and acidic residues" evidence="8">
    <location>
        <begin position="517"/>
        <end position="539"/>
    </location>
</feature>
<dbReference type="InterPro" id="IPR012913">
    <property type="entry name" value="OS9-like_dom"/>
</dbReference>
<dbReference type="InterPro" id="IPR045149">
    <property type="entry name" value="OS-9-like"/>
</dbReference>
<protein>
    <recommendedName>
        <fullName evidence="7">Endoplasmic reticulum lectin</fullName>
    </recommendedName>
    <alternativeName>
        <fullName evidence="7">Protein OS-9 homolog</fullName>
    </alternativeName>
</protein>
<feature type="region of interest" description="Disordered" evidence="8">
    <location>
        <begin position="432"/>
        <end position="539"/>
    </location>
</feature>
<dbReference type="InterPro" id="IPR009011">
    <property type="entry name" value="Man6P_isomerase_rcpt-bd_dom_sf"/>
</dbReference>
<dbReference type="GO" id="GO:0030970">
    <property type="term" value="P:retrograde protein transport, ER to cytosol"/>
    <property type="evidence" value="ECO:0007669"/>
    <property type="project" value="TreeGrafter"/>
</dbReference>
<reference evidence="11" key="1">
    <citation type="journal article" date="2020" name="Stud. Mycol.">
        <title>101 Dothideomycetes genomes: a test case for predicting lifestyles and emergence of pathogens.</title>
        <authorList>
            <person name="Haridas S."/>
            <person name="Albert R."/>
            <person name="Binder M."/>
            <person name="Bloem J."/>
            <person name="Labutti K."/>
            <person name="Salamov A."/>
            <person name="Andreopoulos B."/>
            <person name="Baker S."/>
            <person name="Barry K."/>
            <person name="Bills G."/>
            <person name="Bluhm B."/>
            <person name="Cannon C."/>
            <person name="Castanera R."/>
            <person name="Culley D."/>
            <person name="Daum C."/>
            <person name="Ezra D."/>
            <person name="Gonzalez J."/>
            <person name="Henrissat B."/>
            <person name="Kuo A."/>
            <person name="Liang C."/>
            <person name="Lipzen A."/>
            <person name="Lutzoni F."/>
            <person name="Magnuson J."/>
            <person name="Mondo S."/>
            <person name="Nolan M."/>
            <person name="Ohm R."/>
            <person name="Pangilinan J."/>
            <person name="Park H.-J."/>
            <person name="Ramirez L."/>
            <person name="Alfaro M."/>
            <person name="Sun H."/>
            <person name="Tritt A."/>
            <person name="Yoshinaga Y."/>
            <person name="Zwiers L.-H."/>
            <person name="Turgeon B."/>
            <person name="Goodwin S."/>
            <person name="Spatafora J."/>
            <person name="Crous P."/>
            <person name="Grigoriev I."/>
        </authorList>
    </citation>
    <scope>NUCLEOTIDE SEQUENCE</scope>
    <source>
        <strain evidence="11">CBS 260.36</strain>
    </source>
</reference>
<dbReference type="Gene3D" id="2.70.130.10">
    <property type="entry name" value="Mannose-6-phosphate receptor binding domain"/>
    <property type="match status" value="1"/>
</dbReference>
<accession>A0A9P4IVS8</accession>
<dbReference type="OrthoDB" id="448954at2759"/>
<evidence type="ECO:0000259" key="10">
    <source>
        <dbReference type="PROSITE" id="PS51914"/>
    </source>
</evidence>
<feature type="domain" description="MRH" evidence="10">
    <location>
        <begin position="150"/>
        <end position="293"/>
    </location>
</feature>
<evidence type="ECO:0000256" key="1">
    <source>
        <dbReference type="ARBA" id="ARBA00004367"/>
    </source>
</evidence>
<dbReference type="EMBL" id="ML996095">
    <property type="protein sequence ID" value="KAF2147784.1"/>
    <property type="molecule type" value="Genomic_DNA"/>
</dbReference>
<keyword evidence="5 7" id="KW-0256">Endoplasmic reticulum</keyword>
<dbReference type="AlphaFoldDB" id="A0A9P4IVS8"/>
<dbReference type="PANTHER" id="PTHR15414">
    <property type="entry name" value="OS-9-RELATED"/>
    <property type="match status" value="1"/>
</dbReference>
<dbReference type="SUPFAM" id="SSF50911">
    <property type="entry name" value="Mannose 6-phosphate receptor domain"/>
    <property type="match status" value="1"/>
</dbReference>
<keyword evidence="12" id="KW-1185">Reference proteome</keyword>
<dbReference type="Proteomes" id="UP000799439">
    <property type="component" value="Unassembled WGS sequence"/>
</dbReference>
<dbReference type="GO" id="GO:0030968">
    <property type="term" value="P:endoplasmic reticulum unfolded protein response"/>
    <property type="evidence" value="ECO:0007669"/>
    <property type="project" value="UniProtKB-UniRule"/>
</dbReference>
<feature type="region of interest" description="Disordered" evidence="8">
    <location>
        <begin position="110"/>
        <end position="132"/>
    </location>
</feature>
<feature type="chain" id="PRO_5040191233" description="Endoplasmic reticulum lectin" evidence="9">
    <location>
        <begin position="17"/>
        <end position="578"/>
    </location>
</feature>
<dbReference type="InterPro" id="IPR044865">
    <property type="entry name" value="MRH_dom"/>
</dbReference>
<sequence length="578" mass="64742">MKGFWALPTLLRLAVAGKHSFSVTDDILAFPQFEIRYSQDFILEDKARALLSGTTSHTIAPTPDSESTALQKQDPEALWPFPQGPHSRDHDDATYETLLKDNRRFLCRVPTVSPSGQDKKQNVSRTPREERQELERVNVRGWELLTRMRGQCIYYYAGWWTYRYCFGQGVKQFHAMHPQPGMALHPPVEDPNVEAFMLGNVAEVKDTGLEKRTMFGDVAAIAGPETGAAQRAGVKYLVQHLRGGTECDLTGRERRIEVQFHCSQAQDDHVELIKETSTCVYLMIIKTPKLCDDVAFLPPSRDDPNYISCAPVLAPDQVPAYKASLTNTPRPSIPNPFLSPPLPRVGNIQVGAHAYIPEGREIKKSSIAGGTAGETVVDTIASSAGIFHSVEELEKLGIKKPEYVEKLRKELDRIAGDQGWKLEIVDTPRGREYRGVIGDGDEEGQGQGGEREVRHNPARMRGLEKRAEYEKAKWEAGKAAKGNKKKDEEEQGEPEEKAEEVGSVEEMQEEDAPVEEAGDKEQVRETEAEAKPKDRGIKGKKEEIMKQLMEQEGAEELVMVWDDGEGELLVDRRARDEL</sequence>
<name>A0A9P4IVS8_9PEZI</name>
<proteinExistence type="inferred from homology"/>
<comment type="caution">
    <text evidence="11">The sequence shown here is derived from an EMBL/GenBank/DDBJ whole genome shotgun (WGS) entry which is preliminary data.</text>
</comment>
<comment type="similarity">
    <text evidence="2 7">Belongs to the OS-9 family.</text>
</comment>
<dbReference type="Pfam" id="PF07915">
    <property type="entry name" value="PRKCSH"/>
    <property type="match status" value="1"/>
</dbReference>
<evidence type="ECO:0000256" key="8">
    <source>
        <dbReference type="SAM" id="MobiDB-lite"/>
    </source>
</evidence>